<feature type="domain" description="NAD(P)-binding" evidence="1">
    <location>
        <begin position="17"/>
        <end position="327"/>
    </location>
</feature>
<organism evidence="2">
    <name type="scientific">freshwater metagenome</name>
    <dbReference type="NCBI Taxonomy" id="449393"/>
    <lineage>
        <taxon>unclassified sequences</taxon>
        <taxon>metagenomes</taxon>
        <taxon>ecological metagenomes</taxon>
    </lineage>
</organism>
<dbReference type="Gene3D" id="3.90.25.10">
    <property type="entry name" value="UDP-galactose 4-epimerase, domain 1"/>
    <property type="match status" value="1"/>
</dbReference>
<evidence type="ECO:0000259" key="1">
    <source>
        <dbReference type="Pfam" id="PF16363"/>
    </source>
</evidence>
<reference evidence="2" key="1">
    <citation type="submission" date="2020-05" db="EMBL/GenBank/DDBJ databases">
        <authorList>
            <person name="Chiriac C."/>
            <person name="Salcher M."/>
            <person name="Ghai R."/>
            <person name="Kavagutti S V."/>
        </authorList>
    </citation>
    <scope>NUCLEOTIDE SEQUENCE</scope>
</reference>
<proteinExistence type="predicted"/>
<dbReference type="AlphaFoldDB" id="A0A6J7I1D1"/>
<evidence type="ECO:0000313" key="2">
    <source>
        <dbReference type="EMBL" id="CAB4924559.1"/>
    </source>
</evidence>
<dbReference type="Gene3D" id="3.40.50.720">
    <property type="entry name" value="NAD(P)-binding Rossmann-like Domain"/>
    <property type="match status" value="1"/>
</dbReference>
<dbReference type="InterPro" id="IPR013445">
    <property type="entry name" value="CDP_4_6_deHydtase"/>
</dbReference>
<protein>
    <submittedName>
        <fullName evidence="2">Unannotated protein</fullName>
    </submittedName>
</protein>
<gene>
    <name evidence="2" type="ORF">UFOPK3614_01047</name>
</gene>
<sequence>MINLDLKNLSNLEGPILVTGHTGFKGTWLTFLLEELGLSVIGISKEPLKDSLYELANRKAKIPEIYSDLCEIDYVENFIREQKPSVIFHLAAQALVLESYKNPVETFKTNVMGTVNILDIAYRTDFVKSIVISTTDKVYENLDTGKLFVETDALKGKDPYSASKVGTEAVISAWQQIRRIHGGPQITAVRAGNVIGGGDLAENRLMPDIARGLKKGTKVEIRNSASTRPWQHVLDPLVGYVLASESHFMDKEIDSINFGPNEKSISVKEVCEIVSKITDDKINFEFSEVKTKNKSQQESILLDLDSTKAQRELGWRPNWSQKEAIADTIKWWQGVLDNSVDPREACLGDIRKLIA</sequence>
<dbReference type="InterPro" id="IPR036291">
    <property type="entry name" value="NAD(P)-bd_dom_sf"/>
</dbReference>
<dbReference type="EMBL" id="CAFBMS010000077">
    <property type="protein sequence ID" value="CAB4924559.1"/>
    <property type="molecule type" value="Genomic_DNA"/>
</dbReference>
<dbReference type="InterPro" id="IPR016040">
    <property type="entry name" value="NAD(P)-bd_dom"/>
</dbReference>
<dbReference type="NCBIfam" id="TIGR02622">
    <property type="entry name" value="CDP_4_6_dhtase"/>
    <property type="match status" value="1"/>
</dbReference>
<accession>A0A6J7I1D1</accession>
<name>A0A6J7I1D1_9ZZZZ</name>
<dbReference type="PANTHER" id="PTHR43000">
    <property type="entry name" value="DTDP-D-GLUCOSE 4,6-DEHYDRATASE-RELATED"/>
    <property type="match status" value="1"/>
</dbReference>
<dbReference type="SUPFAM" id="SSF51735">
    <property type="entry name" value="NAD(P)-binding Rossmann-fold domains"/>
    <property type="match status" value="1"/>
</dbReference>
<dbReference type="Pfam" id="PF16363">
    <property type="entry name" value="GDP_Man_Dehyd"/>
    <property type="match status" value="1"/>
</dbReference>